<evidence type="ECO:0000256" key="2">
    <source>
        <dbReference type="ARBA" id="ARBA00023002"/>
    </source>
</evidence>
<gene>
    <name evidence="4" type="ORF">C9427_17160</name>
</gene>
<name>A0A2T4IUA7_9HYPH</name>
<dbReference type="PANTHER" id="PTHR10204:SF34">
    <property type="entry name" value="NAD(P)H DEHYDROGENASE [QUINONE] 1 ISOFORM 1"/>
    <property type="match status" value="1"/>
</dbReference>
<comment type="caution">
    <text evidence="4">The sequence shown here is derived from an EMBL/GenBank/DDBJ whole genome shotgun (WGS) entry which is preliminary data.</text>
</comment>
<dbReference type="AlphaFoldDB" id="A0A2T4IUA7"/>
<dbReference type="OrthoDB" id="9798454at2"/>
<evidence type="ECO:0000259" key="3">
    <source>
        <dbReference type="Pfam" id="PF02525"/>
    </source>
</evidence>
<dbReference type="EMBL" id="PZJX01000029">
    <property type="protein sequence ID" value="PTE09241.1"/>
    <property type="molecule type" value="Genomic_DNA"/>
</dbReference>
<dbReference type="InterPro" id="IPR051545">
    <property type="entry name" value="NAD(P)H_dehydrogenase_qn"/>
</dbReference>
<dbReference type="InterPro" id="IPR029039">
    <property type="entry name" value="Flavoprotein-like_sf"/>
</dbReference>
<reference evidence="4 5" key="1">
    <citation type="submission" date="2018-03" db="EMBL/GenBank/DDBJ databases">
        <title>Genome sequence of the symbiotic type strain Mesorhizobium helmanticense CSLC115NT isolated from Lotus corniculatus nodules.</title>
        <authorList>
            <person name="Sannazzaro A.I."/>
            <person name="Torres Tejerizo G.A."/>
            <person name="Dip D."/>
            <person name="Caballero M."/>
            <person name="Pistorio M."/>
            <person name="Estrella M.J."/>
        </authorList>
    </citation>
    <scope>NUCLEOTIDE SEQUENCE [LARGE SCALE GENOMIC DNA]</scope>
    <source>
        <strain evidence="4 5">CSLC115N</strain>
    </source>
</reference>
<keyword evidence="5" id="KW-1185">Reference proteome</keyword>
<feature type="domain" description="Flavodoxin-like fold" evidence="3">
    <location>
        <begin position="1"/>
        <end position="137"/>
    </location>
</feature>
<dbReference type="Pfam" id="PF02525">
    <property type="entry name" value="Flavodoxin_2"/>
    <property type="match status" value="1"/>
</dbReference>
<evidence type="ECO:0000313" key="5">
    <source>
        <dbReference type="Proteomes" id="UP000240259"/>
    </source>
</evidence>
<dbReference type="RefSeq" id="WP_107650313.1">
    <property type="nucleotide sequence ID" value="NZ_PZJX01000029.1"/>
</dbReference>
<dbReference type="Proteomes" id="UP000240259">
    <property type="component" value="Unassembled WGS sequence"/>
</dbReference>
<evidence type="ECO:0000256" key="1">
    <source>
        <dbReference type="ARBA" id="ARBA00006252"/>
    </source>
</evidence>
<dbReference type="GO" id="GO:0003955">
    <property type="term" value="F:NAD(P)H dehydrogenase (quinone) activity"/>
    <property type="evidence" value="ECO:0007669"/>
    <property type="project" value="TreeGrafter"/>
</dbReference>
<dbReference type="GO" id="GO:0005829">
    <property type="term" value="C:cytosol"/>
    <property type="evidence" value="ECO:0007669"/>
    <property type="project" value="TreeGrafter"/>
</dbReference>
<accession>A0A2T4IUA7</accession>
<evidence type="ECO:0000313" key="4">
    <source>
        <dbReference type="EMBL" id="PTE09241.1"/>
    </source>
</evidence>
<proteinExistence type="inferred from homology"/>
<organism evidence="4 5">
    <name type="scientific">Mesorhizobium helmanticense</name>
    <dbReference type="NCBI Taxonomy" id="1776423"/>
    <lineage>
        <taxon>Bacteria</taxon>
        <taxon>Pseudomonadati</taxon>
        <taxon>Pseudomonadota</taxon>
        <taxon>Alphaproteobacteria</taxon>
        <taxon>Hyphomicrobiales</taxon>
        <taxon>Phyllobacteriaceae</taxon>
        <taxon>Mesorhizobium</taxon>
    </lineage>
</organism>
<sequence>MNILVLYAHPVETSFNAGLHKVIVERLTAAGHAVDDCDLYAEDFDPRLTRAERLGYHDQRRPGDAMADYVERLQRAEALVLSFPVWNYGYPAILKGFFDRVFLPGVSFKLVDGKVQPTLHNISKLAAVTTYGGSRFRAMLMGDPPRKVVSRMLRATIKPGASVSYLAHYSMNLSTDGTRKAFMAKVAARMDAF</sequence>
<dbReference type="InterPro" id="IPR003680">
    <property type="entry name" value="Flavodoxin_fold"/>
</dbReference>
<protein>
    <submittedName>
        <fullName evidence="4">NAD(P)H dehydrogenase</fullName>
    </submittedName>
</protein>
<dbReference type="SUPFAM" id="SSF52218">
    <property type="entry name" value="Flavoproteins"/>
    <property type="match status" value="1"/>
</dbReference>
<comment type="similarity">
    <text evidence="1">Belongs to the NAD(P)H dehydrogenase (quinone) family.</text>
</comment>
<dbReference type="PANTHER" id="PTHR10204">
    <property type="entry name" value="NAD P H OXIDOREDUCTASE-RELATED"/>
    <property type="match status" value="1"/>
</dbReference>
<dbReference type="Gene3D" id="3.40.50.360">
    <property type="match status" value="1"/>
</dbReference>
<keyword evidence="2" id="KW-0560">Oxidoreductase</keyword>